<dbReference type="InterPro" id="IPR015422">
    <property type="entry name" value="PyrdxlP-dep_Trfase_small"/>
</dbReference>
<dbReference type="InterPro" id="IPR036390">
    <property type="entry name" value="WH_DNA-bd_sf"/>
</dbReference>
<dbReference type="GO" id="GO:0003677">
    <property type="term" value="F:DNA binding"/>
    <property type="evidence" value="ECO:0007669"/>
    <property type="project" value="UniProtKB-KW"/>
</dbReference>
<dbReference type="Pfam" id="PF00155">
    <property type="entry name" value="Aminotran_1_2"/>
    <property type="match status" value="1"/>
</dbReference>
<dbReference type="PANTHER" id="PTHR46577">
    <property type="entry name" value="HTH-TYPE TRANSCRIPTIONAL REGULATORY PROTEIN GABR"/>
    <property type="match status" value="1"/>
</dbReference>
<evidence type="ECO:0000313" key="8">
    <source>
        <dbReference type="Proteomes" id="UP000028542"/>
    </source>
</evidence>
<keyword evidence="3" id="KW-0805">Transcription regulation</keyword>
<keyword evidence="8" id="KW-1185">Reference proteome</keyword>
<keyword evidence="2" id="KW-0663">Pyridoxal phosphate</keyword>
<dbReference type="STRING" id="318464.IO99_03440"/>
<dbReference type="SUPFAM" id="SSF53383">
    <property type="entry name" value="PLP-dependent transferases"/>
    <property type="match status" value="1"/>
</dbReference>
<dbReference type="CDD" id="cd00609">
    <property type="entry name" value="AAT_like"/>
    <property type="match status" value="1"/>
</dbReference>
<keyword evidence="5" id="KW-0804">Transcription</keyword>
<keyword evidence="4" id="KW-0238">DNA-binding</keyword>
<dbReference type="RefSeq" id="WP_035130226.1">
    <property type="nucleotide sequence ID" value="NZ_JPMD01000004.1"/>
</dbReference>
<evidence type="ECO:0000256" key="5">
    <source>
        <dbReference type="ARBA" id="ARBA00023163"/>
    </source>
</evidence>
<dbReference type="InterPro" id="IPR015421">
    <property type="entry name" value="PyrdxlP-dep_Trfase_major"/>
</dbReference>
<dbReference type="EMBL" id="JPMD01000004">
    <property type="protein sequence ID" value="KEZ88190.1"/>
    <property type="molecule type" value="Genomic_DNA"/>
</dbReference>
<evidence type="ECO:0000256" key="3">
    <source>
        <dbReference type="ARBA" id="ARBA00023015"/>
    </source>
</evidence>
<dbReference type="Pfam" id="PF00392">
    <property type="entry name" value="GntR"/>
    <property type="match status" value="1"/>
</dbReference>
<feature type="domain" description="HTH gntR-type" evidence="6">
    <location>
        <begin position="14"/>
        <end position="82"/>
    </location>
</feature>
<comment type="similarity">
    <text evidence="1">In the C-terminal section; belongs to the class-I pyridoxal-phosphate-dependent aminotransferase family.</text>
</comment>
<evidence type="ECO:0000313" key="7">
    <source>
        <dbReference type="EMBL" id="KEZ88190.1"/>
    </source>
</evidence>
<dbReference type="PANTHER" id="PTHR46577:SF1">
    <property type="entry name" value="HTH-TYPE TRANSCRIPTIONAL REGULATORY PROTEIN GABR"/>
    <property type="match status" value="1"/>
</dbReference>
<dbReference type="InterPro" id="IPR004839">
    <property type="entry name" value="Aminotransferase_I/II_large"/>
</dbReference>
<dbReference type="PROSITE" id="PS50949">
    <property type="entry name" value="HTH_GNTR"/>
    <property type="match status" value="1"/>
</dbReference>
<accession>A0A084JGV6</accession>
<dbReference type="CDD" id="cd07377">
    <property type="entry name" value="WHTH_GntR"/>
    <property type="match status" value="1"/>
</dbReference>
<dbReference type="SMART" id="SM00345">
    <property type="entry name" value="HTH_GNTR"/>
    <property type="match status" value="1"/>
</dbReference>
<dbReference type="InterPro" id="IPR000524">
    <property type="entry name" value="Tscrpt_reg_HTH_GntR"/>
</dbReference>
<sequence>MNSISIELDKSSTIPMYLQVANKIEALIKSNTLKIADKLPPIRKLANELEVNNVTIVNAYKQLEINGYVNAIKGSGYYVAEQDNIYMSYDISSSPSNSRCINSENLDSHNTYVASPNYQEDFKLMSNGQIAMSSTTINFASATPDPGIFPFEAFKSALNEVLDRDKGYAFGYQESNGYEPLRSSLCDYFLQEYGINATPDSIQIVSGAQQGIDIIGKALLSPGDYVITENPTYTGAVAVFKSRGANIIGVPMEADGINLKLLEANIKIYKPKLIYVMTQFQNPTTTSYSEEKLNQLLALADKYDLYLVEDDSLSGLSYDSSFKSKTLKSMDSKNRVIYIKSFSKLLMPGLRIGFIISPDAIKDELLAAKHTTDISSSGLIQRALQLYFKNGYWEKHLKYMIEMYKIKYDAMKSELKKLKIYGIDFIDPKGGLNFWVTLPKGVSASELYVQCSKKDVLIVPCNVFYVNKDKNIDNTLRLSYAATNLEEIQVGMSIIADCLSMLINKGKRTSYISPLI</sequence>
<proteinExistence type="inferred from homology"/>
<dbReference type="GO" id="GO:0030170">
    <property type="term" value="F:pyridoxal phosphate binding"/>
    <property type="evidence" value="ECO:0007669"/>
    <property type="project" value="InterPro"/>
</dbReference>
<evidence type="ECO:0000256" key="2">
    <source>
        <dbReference type="ARBA" id="ARBA00022898"/>
    </source>
</evidence>
<organism evidence="7 8">
    <name type="scientific">Clostridium sulfidigenes</name>
    <dbReference type="NCBI Taxonomy" id="318464"/>
    <lineage>
        <taxon>Bacteria</taxon>
        <taxon>Bacillati</taxon>
        <taxon>Bacillota</taxon>
        <taxon>Clostridia</taxon>
        <taxon>Eubacteriales</taxon>
        <taxon>Clostridiaceae</taxon>
        <taxon>Clostridium</taxon>
    </lineage>
</organism>
<dbReference type="Gene3D" id="1.10.10.10">
    <property type="entry name" value="Winged helix-like DNA-binding domain superfamily/Winged helix DNA-binding domain"/>
    <property type="match status" value="1"/>
</dbReference>
<protein>
    <submittedName>
        <fullName evidence="7">GntR family transcriptional regulator</fullName>
    </submittedName>
</protein>
<dbReference type="Gene3D" id="3.90.1150.10">
    <property type="entry name" value="Aspartate Aminotransferase, domain 1"/>
    <property type="match status" value="1"/>
</dbReference>
<dbReference type="InterPro" id="IPR036388">
    <property type="entry name" value="WH-like_DNA-bd_sf"/>
</dbReference>
<evidence type="ECO:0000256" key="4">
    <source>
        <dbReference type="ARBA" id="ARBA00023125"/>
    </source>
</evidence>
<dbReference type="InterPro" id="IPR015424">
    <property type="entry name" value="PyrdxlP-dep_Trfase"/>
</dbReference>
<dbReference type="SUPFAM" id="SSF46785">
    <property type="entry name" value="Winged helix' DNA-binding domain"/>
    <property type="match status" value="1"/>
</dbReference>
<dbReference type="Proteomes" id="UP000028542">
    <property type="component" value="Unassembled WGS sequence"/>
</dbReference>
<dbReference type="GO" id="GO:0003824">
    <property type="term" value="F:catalytic activity"/>
    <property type="evidence" value="ECO:0007669"/>
    <property type="project" value="UniProtKB-ARBA"/>
</dbReference>
<gene>
    <name evidence="7" type="ORF">IO99_03440</name>
</gene>
<dbReference type="GO" id="GO:0003700">
    <property type="term" value="F:DNA-binding transcription factor activity"/>
    <property type="evidence" value="ECO:0007669"/>
    <property type="project" value="InterPro"/>
</dbReference>
<name>A0A084JGV6_9CLOT</name>
<dbReference type="eggNOG" id="COG1167">
    <property type="taxonomic scope" value="Bacteria"/>
</dbReference>
<reference evidence="7 8" key="1">
    <citation type="submission" date="2014-07" db="EMBL/GenBank/DDBJ databases">
        <title>Draft genome of Clostridium sulfidigenes 113A isolated from sediments associated with methane hydrate from Krishna Godavari basin.</title>
        <authorList>
            <person name="Honkalas V.S."/>
            <person name="Dabir A.P."/>
            <person name="Arora P."/>
            <person name="Dhakephalkar P.K."/>
        </authorList>
    </citation>
    <scope>NUCLEOTIDE SEQUENCE [LARGE SCALE GENOMIC DNA]</scope>
    <source>
        <strain evidence="7 8">113A</strain>
    </source>
</reference>
<dbReference type="AlphaFoldDB" id="A0A084JGV6"/>
<dbReference type="Gene3D" id="3.40.640.10">
    <property type="entry name" value="Type I PLP-dependent aspartate aminotransferase-like (Major domain)"/>
    <property type="match status" value="1"/>
</dbReference>
<evidence type="ECO:0000259" key="6">
    <source>
        <dbReference type="PROSITE" id="PS50949"/>
    </source>
</evidence>
<dbReference type="InterPro" id="IPR051446">
    <property type="entry name" value="HTH_trans_reg/aminotransferase"/>
</dbReference>
<evidence type="ECO:0000256" key="1">
    <source>
        <dbReference type="ARBA" id="ARBA00005384"/>
    </source>
</evidence>
<comment type="caution">
    <text evidence="7">The sequence shown here is derived from an EMBL/GenBank/DDBJ whole genome shotgun (WGS) entry which is preliminary data.</text>
</comment>